<dbReference type="InterPro" id="IPR013897">
    <property type="entry name" value="Duc1"/>
</dbReference>
<dbReference type="Pfam" id="PF08588">
    <property type="entry name" value="Duc1"/>
    <property type="match status" value="1"/>
</dbReference>
<dbReference type="PANTHER" id="PTHR34826">
    <property type="entry name" value="UPF0590 PROTEIN C409.17C"/>
    <property type="match status" value="1"/>
</dbReference>
<feature type="domain" description="Domain of unknown function at the cortex 1" evidence="2">
    <location>
        <begin position="21"/>
        <end position="283"/>
    </location>
</feature>
<evidence type="ECO:0000259" key="2">
    <source>
        <dbReference type="Pfam" id="PF08588"/>
    </source>
</evidence>
<dbReference type="EMBL" id="CVMT01000007">
    <property type="protein sequence ID" value="CRG90036.1"/>
    <property type="molecule type" value="Genomic_DNA"/>
</dbReference>
<dbReference type="OMA" id="NHELRYT"/>
<sequence>MSGLFSTHQESKEGKNTTSYRLLVTAGPEYDVKTHQIVPVNAAKTVRFENEQATVHVCVRIRDYTGLPNGSPSTSEYFSHPLHIHDQYSICFSFVPKQDFCGSDLLFGNDFDRPIRDNIPPGFNTALNIVKWAIDPALEGDPYADKPYMYSPGLASWNYFRICEVANPDGLKETLDIHSKVVEEGADGTGVDIRRSFQIPEDQGLRRKHFLNEDARKKFIFEKGREYLVDFGNPYLGFNDFSLRLPGFNLQVMKYISERNHKLRYTLKDKKSNKVILVVLLKLLLHDTAEEIRERSSPEPESDEELKAKNNEEK</sequence>
<evidence type="ECO:0000256" key="1">
    <source>
        <dbReference type="SAM" id="MobiDB-lite"/>
    </source>
</evidence>
<proteinExistence type="predicted"/>
<dbReference type="AlphaFoldDB" id="A0A0U1M4X2"/>
<feature type="region of interest" description="Disordered" evidence="1">
    <location>
        <begin position="291"/>
        <end position="314"/>
    </location>
</feature>
<organism evidence="3 4">
    <name type="scientific">Talaromyces islandicus</name>
    <name type="common">Penicillium islandicum</name>
    <dbReference type="NCBI Taxonomy" id="28573"/>
    <lineage>
        <taxon>Eukaryota</taxon>
        <taxon>Fungi</taxon>
        <taxon>Dikarya</taxon>
        <taxon>Ascomycota</taxon>
        <taxon>Pezizomycotina</taxon>
        <taxon>Eurotiomycetes</taxon>
        <taxon>Eurotiomycetidae</taxon>
        <taxon>Eurotiales</taxon>
        <taxon>Trichocomaceae</taxon>
        <taxon>Talaromyces</taxon>
        <taxon>Talaromyces sect. Islandici</taxon>
    </lineage>
</organism>
<keyword evidence="4" id="KW-1185">Reference proteome</keyword>
<protein>
    <recommendedName>
        <fullName evidence="2">Domain of unknown function at the cortex 1 domain-containing protein</fullName>
    </recommendedName>
</protein>
<evidence type="ECO:0000313" key="4">
    <source>
        <dbReference type="Proteomes" id="UP000054383"/>
    </source>
</evidence>
<gene>
    <name evidence="3" type="ORF">PISL3812_07077</name>
</gene>
<evidence type="ECO:0000313" key="3">
    <source>
        <dbReference type="EMBL" id="CRG90036.1"/>
    </source>
</evidence>
<dbReference type="PANTHER" id="PTHR34826:SF2">
    <property type="entry name" value="UPF0590 PROTEIN C409.17C"/>
    <property type="match status" value="1"/>
</dbReference>
<accession>A0A0U1M4X2</accession>
<reference evidence="3 4" key="1">
    <citation type="submission" date="2015-04" db="EMBL/GenBank/DDBJ databases">
        <authorList>
            <person name="Syromyatnikov M.Y."/>
            <person name="Popov V.N."/>
        </authorList>
    </citation>
    <scope>NUCLEOTIDE SEQUENCE [LARGE SCALE GENOMIC DNA]</scope>
    <source>
        <strain evidence="3">WF-38-12</strain>
    </source>
</reference>
<dbReference type="OrthoDB" id="2119945at2759"/>
<dbReference type="STRING" id="28573.A0A0U1M4X2"/>
<dbReference type="Proteomes" id="UP000054383">
    <property type="component" value="Unassembled WGS sequence"/>
</dbReference>
<feature type="compositionally biased region" description="Basic and acidic residues" evidence="1">
    <location>
        <begin position="305"/>
        <end position="314"/>
    </location>
</feature>
<name>A0A0U1M4X2_TALIS</name>